<accession>A0A6J7PJ11</accession>
<evidence type="ECO:0000256" key="7">
    <source>
        <dbReference type="ARBA" id="ARBA00022842"/>
    </source>
</evidence>
<proteinExistence type="predicted"/>
<evidence type="ECO:0000256" key="8">
    <source>
        <dbReference type="ARBA" id="ARBA00047386"/>
    </source>
</evidence>
<protein>
    <submittedName>
        <fullName evidence="10">Unannotated protein</fullName>
    </submittedName>
</protein>
<dbReference type="Pfam" id="PF13500">
    <property type="entry name" value="AAA_26"/>
    <property type="match status" value="1"/>
</dbReference>
<dbReference type="UniPathway" id="UPA00078"/>
<dbReference type="GO" id="GO:0004141">
    <property type="term" value="F:dethiobiotin synthase activity"/>
    <property type="evidence" value="ECO:0007669"/>
    <property type="project" value="InterPro"/>
</dbReference>
<dbReference type="CDD" id="cd03109">
    <property type="entry name" value="DTBS"/>
    <property type="match status" value="1"/>
</dbReference>
<dbReference type="InterPro" id="IPR004472">
    <property type="entry name" value="DTB_synth_BioD"/>
</dbReference>
<comment type="catalytic activity">
    <reaction evidence="8">
        <text>(7R,8S)-8-amino-7-(carboxyamino)nonanoate + ATP = (4R,5S)-dethiobiotin + ADP + phosphate + H(+)</text>
        <dbReference type="Rhea" id="RHEA:63684"/>
        <dbReference type="ChEBI" id="CHEBI:15378"/>
        <dbReference type="ChEBI" id="CHEBI:30616"/>
        <dbReference type="ChEBI" id="CHEBI:43474"/>
        <dbReference type="ChEBI" id="CHEBI:149470"/>
        <dbReference type="ChEBI" id="CHEBI:149473"/>
        <dbReference type="ChEBI" id="CHEBI:456216"/>
    </reaction>
</comment>
<evidence type="ECO:0000256" key="2">
    <source>
        <dbReference type="ARBA" id="ARBA00022598"/>
    </source>
</evidence>
<keyword evidence="2" id="KW-0436">Ligase</keyword>
<evidence type="ECO:0000313" key="10">
    <source>
        <dbReference type="EMBL" id="CAB5001884.1"/>
    </source>
</evidence>
<dbReference type="Gene3D" id="3.40.50.300">
    <property type="entry name" value="P-loop containing nucleotide triphosphate hydrolases"/>
    <property type="match status" value="1"/>
</dbReference>
<organism evidence="10">
    <name type="scientific">freshwater metagenome</name>
    <dbReference type="NCBI Taxonomy" id="449393"/>
    <lineage>
        <taxon>unclassified sequences</taxon>
        <taxon>metagenomes</taxon>
        <taxon>ecological metagenomes</taxon>
    </lineage>
</organism>
<evidence type="ECO:0000256" key="5">
    <source>
        <dbReference type="ARBA" id="ARBA00022756"/>
    </source>
</evidence>
<dbReference type="EMBL" id="CAFAAH010000016">
    <property type="protein sequence ID" value="CAB4788654.1"/>
    <property type="molecule type" value="Genomic_DNA"/>
</dbReference>
<keyword evidence="6" id="KW-0067">ATP-binding</keyword>
<keyword evidence="5" id="KW-0093">Biotin biosynthesis</keyword>
<dbReference type="SUPFAM" id="SSF52540">
    <property type="entry name" value="P-loop containing nucleoside triphosphate hydrolases"/>
    <property type="match status" value="1"/>
</dbReference>
<evidence type="ECO:0000256" key="6">
    <source>
        <dbReference type="ARBA" id="ARBA00022840"/>
    </source>
</evidence>
<dbReference type="InterPro" id="IPR027417">
    <property type="entry name" value="P-loop_NTPase"/>
</dbReference>
<gene>
    <name evidence="9" type="ORF">UFOPK2996_00258</name>
    <name evidence="10" type="ORF">UFOPK4071_00176</name>
</gene>
<dbReference type="AlphaFoldDB" id="A0A6J7PJ11"/>
<dbReference type="GO" id="GO:0000287">
    <property type="term" value="F:magnesium ion binding"/>
    <property type="evidence" value="ECO:0007669"/>
    <property type="project" value="InterPro"/>
</dbReference>
<keyword evidence="3" id="KW-0479">Metal-binding</keyword>
<reference evidence="10" key="1">
    <citation type="submission" date="2020-05" db="EMBL/GenBank/DDBJ databases">
        <authorList>
            <person name="Chiriac C."/>
            <person name="Salcher M."/>
            <person name="Ghai R."/>
            <person name="Kavagutti S V."/>
        </authorList>
    </citation>
    <scope>NUCLEOTIDE SEQUENCE</scope>
</reference>
<dbReference type="GO" id="GO:0009102">
    <property type="term" value="P:biotin biosynthetic process"/>
    <property type="evidence" value="ECO:0007669"/>
    <property type="project" value="UniProtKB-UniPathway"/>
</dbReference>
<dbReference type="GO" id="GO:0005524">
    <property type="term" value="F:ATP binding"/>
    <property type="evidence" value="ECO:0007669"/>
    <property type="project" value="UniProtKB-KW"/>
</dbReference>
<name>A0A6J7PJ11_9ZZZZ</name>
<evidence type="ECO:0000256" key="4">
    <source>
        <dbReference type="ARBA" id="ARBA00022741"/>
    </source>
</evidence>
<sequence length="221" mass="22977">MIKVVVSGTATDIGKTWVATRVIEHLRAASIEVGARKPAQSFDPGTSINGSVNAVVTDAHLLSAASGEPVEQVCAAHRWYEVAMAPPMAAAVLGRPSFTIADLLAETAPGPSGGVMLIEGAGGPLSPIAADGDTADLARAHAADLVILVADAGLGTINAVRLAALAFHGFRVIVVLNRFDESDELHRRNRAWLEGLGFEISIDPKDVASQIQSHLATHLEA</sequence>
<keyword evidence="4" id="KW-0547">Nucleotide-binding</keyword>
<evidence type="ECO:0000256" key="3">
    <source>
        <dbReference type="ARBA" id="ARBA00022723"/>
    </source>
</evidence>
<dbReference type="GO" id="GO:0005829">
    <property type="term" value="C:cytosol"/>
    <property type="evidence" value="ECO:0007669"/>
    <property type="project" value="TreeGrafter"/>
</dbReference>
<dbReference type="PANTHER" id="PTHR43210">
    <property type="entry name" value="DETHIOBIOTIN SYNTHETASE"/>
    <property type="match status" value="1"/>
</dbReference>
<evidence type="ECO:0000313" key="9">
    <source>
        <dbReference type="EMBL" id="CAB4788654.1"/>
    </source>
</evidence>
<keyword evidence="1" id="KW-0963">Cytoplasm</keyword>
<keyword evidence="7" id="KW-0460">Magnesium</keyword>
<dbReference type="EMBL" id="CAFBPF010000011">
    <property type="protein sequence ID" value="CAB5001884.1"/>
    <property type="molecule type" value="Genomic_DNA"/>
</dbReference>
<dbReference type="PANTHER" id="PTHR43210:SF2">
    <property type="entry name" value="ATP-DEPENDENT DETHIOBIOTIN SYNTHETASE BIOD 2"/>
    <property type="match status" value="1"/>
</dbReference>
<evidence type="ECO:0000256" key="1">
    <source>
        <dbReference type="ARBA" id="ARBA00022490"/>
    </source>
</evidence>